<evidence type="ECO:0000313" key="4">
    <source>
        <dbReference type="Proteomes" id="UP000886748"/>
    </source>
</evidence>
<reference evidence="3" key="2">
    <citation type="journal article" date="2021" name="PeerJ">
        <title>Extensive microbial diversity within the chicken gut microbiome revealed by metagenomics and culture.</title>
        <authorList>
            <person name="Gilroy R."/>
            <person name="Ravi A."/>
            <person name="Getino M."/>
            <person name="Pursley I."/>
            <person name="Horton D.L."/>
            <person name="Alikhan N.F."/>
            <person name="Baker D."/>
            <person name="Gharbi K."/>
            <person name="Hall N."/>
            <person name="Watson M."/>
            <person name="Adriaenssens E.M."/>
            <person name="Foster-Nyarko E."/>
            <person name="Jarju S."/>
            <person name="Secka A."/>
            <person name="Antonio M."/>
            <person name="Oren A."/>
            <person name="Chaudhuri R.R."/>
            <person name="La Ragione R."/>
            <person name="Hildebrand F."/>
            <person name="Pallen M.J."/>
        </authorList>
    </citation>
    <scope>NUCLEOTIDE SEQUENCE</scope>
    <source>
        <strain evidence="3">CHK154-7741</strain>
    </source>
</reference>
<dbReference type="AlphaFoldDB" id="A0A9D1SR37"/>
<keyword evidence="2" id="KW-0812">Transmembrane</keyword>
<reference evidence="3" key="1">
    <citation type="submission" date="2020-10" db="EMBL/GenBank/DDBJ databases">
        <authorList>
            <person name="Gilroy R."/>
        </authorList>
    </citation>
    <scope>NUCLEOTIDE SEQUENCE</scope>
    <source>
        <strain evidence="3">CHK154-7741</strain>
    </source>
</reference>
<gene>
    <name evidence="3" type="ORF">IAD26_01005</name>
</gene>
<sequence>MNKLDKRPDLIEKTQEKNNKRKNKIRFYYSFLTIVLLICLVQIGISAFNNITKSISYHGKIKKMKALNQQAYAENQRLKEELEDFSSLKSLEAIARNNLKMAGEDEVLVIINKPQAPPVETKKKKGLKKISDKK</sequence>
<proteinExistence type="predicted"/>
<keyword evidence="2" id="KW-1133">Transmembrane helix</keyword>
<evidence type="ECO:0000256" key="2">
    <source>
        <dbReference type="SAM" id="Phobius"/>
    </source>
</evidence>
<comment type="caution">
    <text evidence="3">The sequence shown here is derived from an EMBL/GenBank/DDBJ whole genome shotgun (WGS) entry which is preliminary data.</text>
</comment>
<keyword evidence="1" id="KW-0175">Coiled coil</keyword>
<dbReference type="InterPro" id="IPR007060">
    <property type="entry name" value="FtsL/DivIC"/>
</dbReference>
<keyword evidence="2" id="KW-0472">Membrane</keyword>
<protein>
    <submittedName>
        <fullName evidence="3">Septum formation initiator family protein</fullName>
    </submittedName>
</protein>
<organism evidence="3 4">
    <name type="scientific">Candidatus Limenecus avicola</name>
    <dbReference type="NCBI Taxonomy" id="2840847"/>
    <lineage>
        <taxon>Bacteria</taxon>
        <taxon>Bacillati</taxon>
        <taxon>Bacillota</taxon>
        <taxon>Clostridia</taxon>
        <taxon>Eubacteriales</taxon>
        <taxon>Clostridiaceae</taxon>
        <taxon>Clostridiaceae incertae sedis</taxon>
        <taxon>Candidatus Limenecus</taxon>
    </lineage>
</organism>
<feature type="coiled-coil region" evidence="1">
    <location>
        <begin position="61"/>
        <end position="88"/>
    </location>
</feature>
<feature type="transmembrane region" description="Helical" evidence="2">
    <location>
        <begin position="27"/>
        <end position="48"/>
    </location>
</feature>
<evidence type="ECO:0000313" key="3">
    <source>
        <dbReference type="EMBL" id="HIU91691.1"/>
    </source>
</evidence>
<accession>A0A9D1SR37</accession>
<evidence type="ECO:0000256" key="1">
    <source>
        <dbReference type="SAM" id="Coils"/>
    </source>
</evidence>
<dbReference type="Pfam" id="PF04977">
    <property type="entry name" value="DivIC"/>
    <property type="match status" value="1"/>
</dbReference>
<name>A0A9D1SR37_9CLOT</name>
<dbReference type="Proteomes" id="UP000886748">
    <property type="component" value="Unassembled WGS sequence"/>
</dbReference>
<dbReference type="EMBL" id="DVOD01000008">
    <property type="protein sequence ID" value="HIU91691.1"/>
    <property type="molecule type" value="Genomic_DNA"/>
</dbReference>